<organism evidence="1 2">
    <name type="scientific">Thalassobaculum fulvum</name>
    <dbReference type="NCBI Taxonomy" id="1633335"/>
    <lineage>
        <taxon>Bacteria</taxon>
        <taxon>Pseudomonadati</taxon>
        <taxon>Pseudomonadota</taxon>
        <taxon>Alphaproteobacteria</taxon>
        <taxon>Rhodospirillales</taxon>
        <taxon>Thalassobaculaceae</taxon>
        <taxon>Thalassobaculum</taxon>
    </lineage>
</organism>
<reference evidence="1" key="2">
    <citation type="submission" date="2020-09" db="EMBL/GenBank/DDBJ databases">
        <authorList>
            <person name="Sun Q."/>
            <person name="Kim S."/>
        </authorList>
    </citation>
    <scope>NUCLEOTIDE SEQUENCE</scope>
    <source>
        <strain evidence="1">KCTC 42651</strain>
    </source>
</reference>
<dbReference type="EMBL" id="BMZS01000012">
    <property type="protein sequence ID" value="GHD60356.1"/>
    <property type="molecule type" value="Genomic_DNA"/>
</dbReference>
<reference evidence="1" key="1">
    <citation type="journal article" date="2014" name="Int. J. Syst. Evol. Microbiol.">
        <title>Complete genome sequence of Corynebacterium casei LMG S-19264T (=DSM 44701T), isolated from a smear-ripened cheese.</title>
        <authorList>
            <consortium name="US DOE Joint Genome Institute (JGI-PGF)"/>
            <person name="Walter F."/>
            <person name="Albersmeier A."/>
            <person name="Kalinowski J."/>
            <person name="Ruckert C."/>
        </authorList>
    </citation>
    <scope>NUCLEOTIDE SEQUENCE</scope>
    <source>
        <strain evidence="1">KCTC 42651</strain>
    </source>
</reference>
<keyword evidence="2" id="KW-1185">Reference proteome</keyword>
<accession>A0A919CS08</accession>
<name>A0A919CS08_9PROT</name>
<evidence type="ECO:0008006" key="3">
    <source>
        <dbReference type="Google" id="ProtNLM"/>
    </source>
</evidence>
<gene>
    <name evidence="1" type="ORF">GCM10017083_46090</name>
</gene>
<proteinExistence type="predicted"/>
<dbReference type="RefSeq" id="WP_189994106.1">
    <property type="nucleotide sequence ID" value="NZ_BMZS01000012.1"/>
</dbReference>
<dbReference type="Proteomes" id="UP000630353">
    <property type="component" value="Unassembled WGS sequence"/>
</dbReference>
<evidence type="ECO:0000313" key="2">
    <source>
        <dbReference type="Proteomes" id="UP000630353"/>
    </source>
</evidence>
<protein>
    <recommendedName>
        <fullName evidence="3">DUF3467 domain-containing protein</fullName>
    </recommendedName>
</protein>
<dbReference type="AlphaFoldDB" id="A0A919CS08"/>
<evidence type="ECO:0000313" key="1">
    <source>
        <dbReference type="EMBL" id="GHD60356.1"/>
    </source>
</evidence>
<sequence>MSDQERPGGSHGDIKVVVDPQCAEIFVDGVIGATVRDGIVRMNLVNMRSTPDGHAQEHAVVGRLILSRSAVRNLHNALGQVMQGLFRRGDRSAAASPDVTEE</sequence>
<comment type="caution">
    <text evidence="1">The sequence shown here is derived from an EMBL/GenBank/DDBJ whole genome shotgun (WGS) entry which is preliminary data.</text>
</comment>